<evidence type="ECO:0000256" key="1">
    <source>
        <dbReference type="ARBA" id="ARBA00004651"/>
    </source>
</evidence>
<protein>
    <submittedName>
        <fullName evidence="8">Membrane protein involved in the export of O-antigen and teichoic acid</fullName>
    </submittedName>
</protein>
<name>A0A1C4W7C8_9ACTN</name>
<feature type="transmembrane region" description="Helical" evidence="7">
    <location>
        <begin position="86"/>
        <end position="109"/>
    </location>
</feature>
<dbReference type="InterPro" id="IPR050833">
    <property type="entry name" value="Poly_Biosynth_Transport"/>
</dbReference>
<evidence type="ECO:0000256" key="5">
    <source>
        <dbReference type="ARBA" id="ARBA00023136"/>
    </source>
</evidence>
<feature type="transmembrane region" description="Helical" evidence="7">
    <location>
        <begin position="205"/>
        <end position="222"/>
    </location>
</feature>
<evidence type="ECO:0000313" key="8">
    <source>
        <dbReference type="EMBL" id="SCE92137.1"/>
    </source>
</evidence>
<organism evidence="8 9">
    <name type="scientific">Micromonospora haikouensis</name>
    <dbReference type="NCBI Taxonomy" id="686309"/>
    <lineage>
        <taxon>Bacteria</taxon>
        <taxon>Bacillati</taxon>
        <taxon>Actinomycetota</taxon>
        <taxon>Actinomycetes</taxon>
        <taxon>Micromonosporales</taxon>
        <taxon>Micromonosporaceae</taxon>
        <taxon>Micromonospora</taxon>
    </lineage>
</organism>
<feature type="transmembrane region" description="Helical" evidence="7">
    <location>
        <begin position="310"/>
        <end position="333"/>
    </location>
</feature>
<proteinExistence type="predicted"/>
<accession>A0A1C4W7C8</accession>
<keyword evidence="3 7" id="KW-0812">Transmembrane</keyword>
<feature type="transmembrane region" description="Helical" evidence="7">
    <location>
        <begin position="446"/>
        <end position="468"/>
    </location>
</feature>
<dbReference type="AlphaFoldDB" id="A0A1C4W7C8"/>
<feature type="region of interest" description="Disordered" evidence="6">
    <location>
        <begin position="1"/>
        <end position="33"/>
    </location>
</feature>
<keyword evidence="5 7" id="KW-0472">Membrane</keyword>
<reference evidence="8 9" key="1">
    <citation type="submission" date="2016-06" db="EMBL/GenBank/DDBJ databases">
        <authorList>
            <person name="Kjaerup R.B."/>
            <person name="Dalgaard T.S."/>
            <person name="Juul-Madsen H.R."/>
        </authorList>
    </citation>
    <scope>NUCLEOTIDE SEQUENCE [LARGE SCALE GENOMIC DNA]</scope>
    <source>
        <strain evidence="8 9">DSM 45626</strain>
    </source>
</reference>
<comment type="subcellular location">
    <subcellularLocation>
        <location evidence="1">Cell membrane</location>
        <topology evidence="1">Multi-pass membrane protein</topology>
    </subcellularLocation>
</comment>
<feature type="transmembrane region" description="Helical" evidence="7">
    <location>
        <begin position="390"/>
        <end position="410"/>
    </location>
</feature>
<evidence type="ECO:0000256" key="4">
    <source>
        <dbReference type="ARBA" id="ARBA00022989"/>
    </source>
</evidence>
<feature type="transmembrane region" description="Helical" evidence="7">
    <location>
        <begin position="130"/>
        <end position="152"/>
    </location>
</feature>
<dbReference type="PANTHER" id="PTHR30250:SF26">
    <property type="entry name" value="PSMA PROTEIN"/>
    <property type="match status" value="1"/>
</dbReference>
<evidence type="ECO:0000256" key="7">
    <source>
        <dbReference type="SAM" id="Phobius"/>
    </source>
</evidence>
<feature type="transmembrane region" description="Helical" evidence="7">
    <location>
        <begin position="354"/>
        <end position="378"/>
    </location>
</feature>
<evidence type="ECO:0000313" key="9">
    <source>
        <dbReference type="Proteomes" id="UP000199375"/>
    </source>
</evidence>
<gene>
    <name evidence="8" type="ORF">GA0070558_113188</name>
</gene>
<feature type="transmembrane region" description="Helical" evidence="7">
    <location>
        <begin position="422"/>
        <end position="440"/>
    </location>
</feature>
<evidence type="ECO:0000256" key="6">
    <source>
        <dbReference type="SAM" id="MobiDB-lite"/>
    </source>
</evidence>
<evidence type="ECO:0000256" key="3">
    <source>
        <dbReference type="ARBA" id="ARBA00022692"/>
    </source>
</evidence>
<dbReference type="EMBL" id="FMCW01000013">
    <property type="protein sequence ID" value="SCE92137.1"/>
    <property type="molecule type" value="Genomic_DNA"/>
</dbReference>
<dbReference type="Proteomes" id="UP000199375">
    <property type="component" value="Unassembled WGS sequence"/>
</dbReference>
<sequence length="506" mass="52586">MDGRSRARRPLTVPEPRSALGTVAPEGPPEAGARALAAAPPAGAGRSRRLATGVLTAGVARGVGLLAPVLLIPICLSRLGAERYGLWMAVLALTGMAAFADLGLGAGLMTKLAPCYASGDTARARGYVSTAYAVLTVVAVTLGVLLWSLAWLVPWTSLFNVAGVVEPGETRAVVLICLTSFLVNIPLALVVRVQYAYQQVGESNLWQGAGALATVPLVLLVARLGLPAVAVVAAASAGPLLANLANSAWVYGRRMPALRPGIGAVDRRLGAALLRLGGMFFLVTVLTGLSTNMDNLIITHTLGPESVTAYAVPARLALLLGALVTVLNLPLWSANGDALARGDLAWVRRTVRRMVVLSVLATVPPAVGLVLVGDRLFAAWLPVPLDGDRWLLGGLALWFLLIGSFSALMMVQNAAGVVRPQVVGLVAYVGVAAVAKWHAVEAYGLAAVPFVGTAVYALTVLPAGWYGYRRTLARYAGLRPASPSAGPAVEQDGDAVGARRERRPMP</sequence>
<dbReference type="Pfam" id="PF13440">
    <property type="entry name" value="Polysacc_synt_3"/>
    <property type="match status" value="1"/>
</dbReference>
<feature type="transmembrane region" description="Helical" evidence="7">
    <location>
        <begin position="172"/>
        <end position="193"/>
    </location>
</feature>
<feature type="compositionally biased region" description="Basic and acidic residues" evidence="6">
    <location>
        <begin position="497"/>
        <end position="506"/>
    </location>
</feature>
<dbReference type="GO" id="GO:0005886">
    <property type="term" value="C:plasma membrane"/>
    <property type="evidence" value="ECO:0007669"/>
    <property type="project" value="UniProtKB-SubCell"/>
</dbReference>
<feature type="region of interest" description="Disordered" evidence="6">
    <location>
        <begin position="481"/>
        <end position="506"/>
    </location>
</feature>
<dbReference type="RefSeq" id="WP_256091963.1">
    <property type="nucleotide sequence ID" value="NZ_FMCW01000013.1"/>
</dbReference>
<keyword evidence="2" id="KW-1003">Cell membrane</keyword>
<dbReference type="PANTHER" id="PTHR30250">
    <property type="entry name" value="PST FAMILY PREDICTED COLANIC ACID TRANSPORTER"/>
    <property type="match status" value="1"/>
</dbReference>
<feature type="transmembrane region" description="Helical" evidence="7">
    <location>
        <begin position="50"/>
        <end position="74"/>
    </location>
</feature>
<keyword evidence="4 7" id="KW-1133">Transmembrane helix</keyword>
<evidence type="ECO:0000256" key="2">
    <source>
        <dbReference type="ARBA" id="ARBA00022475"/>
    </source>
</evidence>
<feature type="transmembrane region" description="Helical" evidence="7">
    <location>
        <begin position="272"/>
        <end position="290"/>
    </location>
</feature>
<feature type="transmembrane region" description="Helical" evidence="7">
    <location>
        <begin position="228"/>
        <end position="251"/>
    </location>
</feature>